<proteinExistence type="inferred from homology"/>
<dbReference type="Proteomes" id="UP000018468">
    <property type="component" value="Linkage group LG9"/>
</dbReference>
<dbReference type="OMA" id="IILDKHC"/>
<dbReference type="OrthoDB" id="8936163at2759"/>
<evidence type="ECO:0000256" key="5">
    <source>
        <dbReference type="ARBA" id="ARBA00023136"/>
    </source>
</evidence>
<reference evidence="7" key="2">
    <citation type="submission" date="2025-08" db="UniProtKB">
        <authorList>
            <consortium name="Ensembl"/>
        </authorList>
    </citation>
    <scope>IDENTIFICATION</scope>
</reference>
<dbReference type="GeneTree" id="ENSGT00510000052942"/>
<accession>W5MNH9</accession>
<dbReference type="Bgee" id="ENSLOCG00000008186">
    <property type="expression patterns" value="Expressed in liver and 13 other cell types or tissues"/>
</dbReference>
<protein>
    <submittedName>
        <fullName evidence="7">Membrane spanning 4-domains A12</fullName>
    </submittedName>
</protein>
<comment type="similarity">
    <text evidence="2">Belongs to the MS4A family.</text>
</comment>
<dbReference type="PANTHER" id="PTHR23320:SF129">
    <property type="entry name" value="MEMBRANE-SPANNING 4-DOMAINS SUBFAMILY A MEMBER 15"/>
    <property type="match status" value="1"/>
</dbReference>
<dbReference type="FunCoup" id="W5MNH9">
    <property type="interactions" value="1"/>
</dbReference>
<feature type="transmembrane region" description="Helical" evidence="6">
    <location>
        <begin position="39"/>
        <end position="59"/>
    </location>
</feature>
<dbReference type="GeneID" id="102690614"/>
<sequence length="207" mass="22134">MAVSISRDLSVTLTDSSNDKLADRQWLVKESIARGEPKALGVSEVMVGVLVICFAAPLMAGDVTEVLNFGVPWWSGVMFIVSGAVAIVTEKHTTLLAVQVCLAATALAAVVSLVAVIIYFVDLFSNPETGCTSDSEETGDCNGHQQFATAFSRGVKSSLLVFTVVQTVISFFLSIFLFREKKKFTPYTALNLSAPPTPTTTGFPVMN</sequence>
<evidence type="ECO:0000313" key="8">
    <source>
        <dbReference type="Proteomes" id="UP000018468"/>
    </source>
</evidence>
<evidence type="ECO:0000256" key="1">
    <source>
        <dbReference type="ARBA" id="ARBA00004141"/>
    </source>
</evidence>
<dbReference type="InParanoid" id="W5MNH9"/>
<dbReference type="Ensembl" id="ENSLOCT00000009950.1">
    <property type="protein sequence ID" value="ENSLOCP00000009938.1"/>
    <property type="gene ID" value="ENSLOCG00000008186.1"/>
</dbReference>
<name>W5MNH9_LEPOC</name>
<feature type="transmembrane region" description="Helical" evidence="6">
    <location>
        <begin position="95"/>
        <end position="120"/>
    </location>
</feature>
<reference evidence="7" key="3">
    <citation type="submission" date="2025-09" db="UniProtKB">
        <authorList>
            <consortium name="Ensembl"/>
        </authorList>
    </citation>
    <scope>IDENTIFICATION</scope>
</reference>
<dbReference type="EMBL" id="AHAT01027230">
    <property type="status" value="NOT_ANNOTATED_CDS"/>
    <property type="molecule type" value="Genomic_DNA"/>
</dbReference>
<dbReference type="PANTHER" id="PTHR23320">
    <property type="entry name" value="MEMBRANE-SPANNING 4-DOMAINS SUBFAMILY A MS4A -RELATED"/>
    <property type="match status" value="1"/>
</dbReference>
<evidence type="ECO:0000256" key="2">
    <source>
        <dbReference type="ARBA" id="ARBA00009565"/>
    </source>
</evidence>
<keyword evidence="5 6" id="KW-0472">Membrane</keyword>
<dbReference type="CTD" id="571908"/>
<keyword evidence="4 6" id="KW-1133">Transmembrane helix</keyword>
<evidence type="ECO:0000256" key="6">
    <source>
        <dbReference type="SAM" id="Phobius"/>
    </source>
</evidence>
<dbReference type="KEGG" id="loc:102690614"/>
<feature type="transmembrane region" description="Helical" evidence="6">
    <location>
        <begin position="159"/>
        <end position="178"/>
    </location>
</feature>
<feature type="transmembrane region" description="Helical" evidence="6">
    <location>
        <begin position="71"/>
        <end position="88"/>
    </location>
</feature>
<dbReference type="EMBL" id="AHAT01027229">
    <property type="status" value="NOT_ANNOTATED_CDS"/>
    <property type="molecule type" value="Genomic_DNA"/>
</dbReference>
<organism evidence="7 8">
    <name type="scientific">Lepisosteus oculatus</name>
    <name type="common">Spotted gar</name>
    <dbReference type="NCBI Taxonomy" id="7918"/>
    <lineage>
        <taxon>Eukaryota</taxon>
        <taxon>Metazoa</taxon>
        <taxon>Chordata</taxon>
        <taxon>Craniata</taxon>
        <taxon>Vertebrata</taxon>
        <taxon>Euteleostomi</taxon>
        <taxon>Actinopterygii</taxon>
        <taxon>Neopterygii</taxon>
        <taxon>Holostei</taxon>
        <taxon>Semionotiformes</taxon>
        <taxon>Lepisosteidae</taxon>
        <taxon>Lepisosteus</taxon>
    </lineage>
</organism>
<dbReference type="AlphaFoldDB" id="W5MNH9"/>
<dbReference type="HOGENOM" id="CLU_113351_0_0_1"/>
<dbReference type="InterPro" id="IPR007237">
    <property type="entry name" value="CD20-like"/>
</dbReference>
<reference evidence="8" key="1">
    <citation type="submission" date="2011-12" db="EMBL/GenBank/DDBJ databases">
        <title>The Draft Genome of Lepisosteus oculatus.</title>
        <authorList>
            <consortium name="The Broad Institute Genome Assembly &amp; Analysis Group"/>
            <consortium name="Computational R&amp;D Group"/>
            <consortium name="and Sequencing Platform"/>
            <person name="Di Palma F."/>
            <person name="Alfoldi J."/>
            <person name="Johnson J."/>
            <person name="Berlin A."/>
            <person name="Gnerre S."/>
            <person name="Jaffe D."/>
            <person name="MacCallum I."/>
            <person name="Young S."/>
            <person name="Walker B.J."/>
            <person name="Lander E.S."/>
            <person name="Lindblad-Toh K."/>
        </authorList>
    </citation>
    <scope>NUCLEOTIDE SEQUENCE [LARGE SCALE GENOMIC DNA]</scope>
</reference>
<evidence type="ECO:0000256" key="4">
    <source>
        <dbReference type="ARBA" id="ARBA00022989"/>
    </source>
</evidence>
<evidence type="ECO:0000313" key="7">
    <source>
        <dbReference type="Ensembl" id="ENSLOCP00000009938.1"/>
    </source>
</evidence>
<dbReference type="InterPro" id="IPR030417">
    <property type="entry name" value="MS4A"/>
</dbReference>
<evidence type="ECO:0000256" key="3">
    <source>
        <dbReference type="ARBA" id="ARBA00022692"/>
    </source>
</evidence>
<keyword evidence="3 6" id="KW-0812">Transmembrane</keyword>
<dbReference type="GO" id="GO:0016020">
    <property type="term" value="C:membrane"/>
    <property type="evidence" value="ECO:0007669"/>
    <property type="project" value="UniProtKB-SubCell"/>
</dbReference>
<comment type="subcellular location">
    <subcellularLocation>
        <location evidence="1">Membrane</location>
        <topology evidence="1">Multi-pass membrane protein</topology>
    </subcellularLocation>
</comment>
<dbReference type="Pfam" id="PF04103">
    <property type="entry name" value="CD20"/>
    <property type="match status" value="1"/>
</dbReference>
<dbReference type="RefSeq" id="XP_069047443.1">
    <property type="nucleotide sequence ID" value="XM_069191342.1"/>
</dbReference>
<keyword evidence="8" id="KW-1185">Reference proteome</keyword>
<dbReference type="eggNOG" id="ENOG502S2J9">
    <property type="taxonomic scope" value="Eukaryota"/>
</dbReference>
<dbReference type="EMBL" id="AHAT01027227">
    <property type="status" value="NOT_ANNOTATED_CDS"/>
    <property type="molecule type" value="Genomic_DNA"/>
</dbReference>
<dbReference type="EMBL" id="AHAT01027228">
    <property type="status" value="NOT_ANNOTATED_CDS"/>
    <property type="molecule type" value="Genomic_DNA"/>
</dbReference>